<dbReference type="AlphaFoldDB" id="A0AAW1VRW8"/>
<evidence type="ECO:0000313" key="3">
    <source>
        <dbReference type="Proteomes" id="UP001457282"/>
    </source>
</evidence>
<feature type="transmembrane region" description="Helical" evidence="1">
    <location>
        <begin position="435"/>
        <end position="456"/>
    </location>
</feature>
<evidence type="ECO:0000256" key="1">
    <source>
        <dbReference type="SAM" id="Phobius"/>
    </source>
</evidence>
<keyword evidence="1" id="KW-0472">Membrane</keyword>
<dbReference type="PANTHER" id="PTHR31170:SF9">
    <property type="entry name" value="PROTEIN, PUTATIVE (DUF247)-RELATED"/>
    <property type="match status" value="1"/>
</dbReference>
<comment type="caution">
    <text evidence="2">The sequence shown here is derived from an EMBL/GenBank/DDBJ whole genome shotgun (WGS) entry which is preliminary data.</text>
</comment>
<dbReference type="Pfam" id="PF03140">
    <property type="entry name" value="DUF247"/>
    <property type="match status" value="1"/>
</dbReference>
<reference evidence="2 3" key="1">
    <citation type="journal article" date="2023" name="G3 (Bethesda)">
        <title>A chromosome-length genome assembly and annotation of blackberry (Rubus argutus, cv. 'Hillquist').</title>
        <authorList>
            <person name="Bruna T."/>
            <person name="Aryal R."/>
            <person name="Dudchenko O."/>
            <person name="Sargent D.J."/>
            <person name="Mead D."/>
            <person name="Buti M."/>
            <person name="Cavallini A."/>
            <person name="Hytonen T."/>
            <person name="Andres J."/>
            <person name="Pham M."/>
            <person name="Weisz D."/>
            <person name="Mascagni F."/>
            <person name="Usai G."/>
            <person name="Natali L."/>
            <person name="Bassil N."/>
            <person name="Fernandez G.E."/>
            <person name="Lomsadze A."/>
            <person name="Armour M."/>
            <person name="Olukolu B."/>
            <person name="Poorten T."/>
            <person name="Britton C."/>
            <person name="Davik J."/>
            <person name="Ashrafi H."/>
            <person name="Aiden E.L."/>
            <person name="Borodovsky M."/>
            <person name="Worthington M."/>
        </authorList>
    </citation>
    <scope>NUCLEOTIDE SEQUENCE [LARGE SCALE GENOMIC DNA]</scope>
    <source>
        <strain evidence="2">PI 553951</strain>
    </source>
</reference>
<dbReference type="Proteomes" id="UP001457282">
    <property type="component" value="Unassembled WGS sequence"/>
</dbReference>
<keyword evidence="1" id="KW-1133">Transmembrane helix</keyword>
<accession>A0AAW1VRW8</accession>
<dbReference type="PANTHER" id="PTHR31170">
    <property type="entry name" value="BNAC04G53230D PROTEIN"/>
    <property type="match status" value="1"/>
</dbReference>
<keyword evidence="1" id="KW-0812">Transmembrane</keyword>
<organism evidence="2 3">
    <name type="scientific">Rubus argutus</name>
    <name type="common">Southern blackberry</name>
    <dbReference type="NCBI Taxonomy" id="59490"/>
    <lineage>
        <taxon>Eukaryota</taxon>
        <taxon>Viridiplantae</taxon>
        <taxon>Streptophyta</taxon>
        <taxon>Embryophyta</taxon>
        <taxon>Tracheophyta</taxon>
        <taxon>Spermatophyta</taxon>
        <taxon>Magnoliopsida</taxon>
        <taxon>eudicotyledons</taxon>
        <taxon>Gunneridae</taxon>
        <taxon>Pentapetalae</taxon>
        <taxon>rosids</taxon>
        <taxon>fabids</taxon>
        <taxon>Rosales</taxon>
        <taxon>Rosaceae</taxon>
        <taxon>Rosoideae</taxon>
        <taxon>Rosoideae incertae sedis</taxon>
        <taxon>Rubus</taxon>
    </lineage>
</organism>
<evidence type="ECO:0000313" key="2">
    <source>
        <dbReference type="EMBL" id="KAK9911083.1"/>
    </source>
</evidence>
<protein>
    <submittedName>
        <fullName evidence="2">Uncharacterized protein</fullName>
    </submittedName>
</protein>
<keyword evidence="3" id="KW-1185">Reference proteome</keyword>
<dbReference type="InterPro" id="IPR004158">
    <property type="entry name" value="DUF247_pln"/>
</dbReference>
<name>A0AAW1VRW8_RUBAR</name>
<gene>
    <name evidence="2" type="ORF">M0R45_035006</name>
</gene>
<proteinExistence type="predicted"/>
<dbReference type="EMBL" id="JBEDUW010000007">
    <property type="protein sequence ID" value="KAK9911083.1"/>
    <property type="molecule type" value="Genomic_DNA"/>
</dbReference>
<sequence length="460" mass="53382">MEEQTDQKWHEPVLVLDQWCIYRIPSKLRNVNEASFTPQLLSIGPFHHGNPSLRDMDSHKKIYYEKFCERSSKNKDELKTFIQQRQENILRCYAGTIECGNIDFVDIILVDACFIIELFMTNSETENHENYYILRSPWLRKAVQQDLILFENQLPYYLLQDLYDFAKPAFSSRDGLNGVRAEEQAHGDIANGQKYCFPNCFSGPRVSTETNIVIEAPHVQHHFLDLTCEFFKEFTKGKPIKEGVKPKHFTDLVRHFLCTDKVADGSCISTETKNKYNVRKLKAAGVKFIPLREPFVIIKEEKVHKSNFKLACFTAMDLKLTRFWATYEAECVMRNVMALEQLMYPDRAYICSYFLLMDQLVHTVEDVDLLIKDGVIVNLLGSNKAVEKLVTSLCVQIMEDKSCYSKICTQLNEHYEISYWNRKLATLKRVYFKDLWTGSSTVVGFVVFVFSIIGTIQSLS</sequence>